<comment type="caution">
    <text evidence="4">The sequence shown here is derived from an EMBL/GenBank/DDBJ whole genome shotgun (WGS) entry which is preliminary data.</text>
</comment>
<dbReference type="SUPFAM" id="SSF53850">
    <property type="entry name" value="Periplasmic binding protein-like II"/>
    <property type="match status" value="1"/>
</dbReference>
<feature type="domain" description="Solute-binding protein family 3/N-terminal" evidence="3">
    <location>
        <begin position="39"/>
        <end position="260"/>
    </location>
</feature>
<dbReference type="Gene3D" id="3.40.190.10">
    <property type="entry name" value="Periplasmic binding protein-like II"/>
    <property type="match status" value="2"/>
</dbReference>
<dbReference type="Proteomes" id="UP000003113">
    <property type="component" value="Unassembled WGS sequence"/>
</dbReference>
<evidence type="ECO:0000259" key="3">
    <source>
        <dbReference type="SMART" id="SM00062"/>
    </source>
</evidence>
<accession>H0F708</accession>
<evidence type="ECO:0000313" key="4">
    <source>
        <dbReference type="EMBL" id="EHK65922.1"/>
    </source>
</evidence>
<dbReference type="eggNOG" id="COG0834">
    <property type="taxonomic scope" value="Bacteria"/>
</dbReference>
<dbReference type="PATRIC" id="fig|477184.5.peg.2457"/>
<evidence type="ECO:0000256" key="2">
    <source>
        <dbReference type="SAM" id="SignalP"/>
    </source>
</evidence>
<keyword evidence="1 2" id="KW-0732">Signal</keyword>
<feature type="signal peptide" evidence="2">
    <location>
        <begin position="1"/>
        <end position="28"/>
    </location>
</feature>
<dbReference type="AlphaFoldDB" id="H0F708"/>
<organism evidence="4 5">
    <name type="scientific">Achromobacter arsenitoxydans SY8</name>
    <dbReference type="NCBI Taxonomy" id="477184"/>
    <lineage>
        <taxon>Bacteria</taxon>
        <taxon>Pseudomonadati</taxon>
        <taxon>Pseudomonadota</taxon>
        <taxon>Betaproteobacteria</taxon>
        <taxon>Burkholderiales</taxon>
        <taxon>Alcaligenaceae</taxon>
        <taxon>Achromobacter</taxon>
    </lineage>
</organism>
<name>H0F708_9BURK</name>
<dbReference type="PANTHER" id="PTHR35936:SF17">
    <property type="entry name" value="ARGININE-BINDING EXTRACELLULAR PROTEIN ARTP"/>
    <property type="match status" value="1"/>
</dbReference>
<dbReference type="SMART" id="SM00062">
    <property type="entry name" value="PBPb"/>
    <property type="match status" value="1"/>
</dbReference>
<dbReference type="InterPro" id="IPR001638">
    <property type="entry name" value="Solute-binding_3/MltF_N"/>
</dbReference>
<dbReference type="Pfam" id="PF00497">
    <property type="entry name" value="SBP_bac_3"/>
    <property type="match status" value="1"/>
</dbReference>
<sequence>MEMLKIKQWLGVASVALAAATVALPAQADELSDIIKRGELRVAVQTSGPLMSFMDKSGKRTGLAVEVAKRMADDLGVKLVLQDYEWKGLLPALLSGKADMVAADMTPTPQRAAQVLFSLPMFYADTVAVVPKDSPYKTYQELDKAGVTVGALGASTYAEVGKKMLPKATLKEFSGGSAPVGQALSSGRLDAGIMSLSTANQFLVDFGNLRVLEGVMVREPLAFAVGPNAFRLKFWLDNWQTLKTADNTLPEQVRYWYSTDWKKDH</sequence>
<feature type="chain" id="PRO_5003532471" evidence="2">
    <location>
        <begin position="29"/>
        <end position="265"/>
    </location>
</feature>
<evidence type="ECO:0000256" key="1">
    <source>
        <dbReference type="ARBA" id="ARBA00022729"/>
    </source>
</evidence>
<keyword evidence="5" id="KW-1185">Reference proteome</keyword>
<proteinExistence type="predicted"/>
<reference evidence="4 5" key="1">
    <citation type="journal article" date="2012" name="J. Bacteriol.">
        <title>Genome sequence of the highly efficient arsenite-oxidizing bacterium Achromobacter arsenitoxydans SY8.</title>
        <authorList>
            <person name="Li X."/>
            <person name="Hu Y."/>
            <person name="Gong J."/>
            <person name="Lin Y."/>
            <person name="Johnstone L."/>
            <person name="Rensing C."/>
            <person name="Wang G."/>
        </authorList>
    </citation>
    <scope>NUCLEOTIDE SEQUENCE [LARGE SCALE GENOMIC DNA]</scope>
    <source>
        <strain evidence="4 5">SY8</strain>
    </source>
</reference>
<evidence type="ECO:0000313" key="5">
    <source>
        <dbReference type="Proteomes" id="UP000003113"/>
    </source>
</evidence>
<dbReference type="CDD" id="cd13530">
    <property type="entry name" value="PBP2_peptides_like"/>
    <property type="match status" value="1"/>
</dbReference>
<dbReference type="EMBL" id="AGUF01000046">
    <property type="protein sequence ID" value="EHK65922.1"/>
    <property type="molecule type" value="Genomic_DNA"/>
</dbReference>
<protein>
    <submittedName>
        <fullName evidence="4">Extracellular solute-binding protein, family 3 family protein 7</fullName>
    </submittedName>
</protein>
<dbReference type="STRING" id="477184.KYC_12373"/>
<dbReference type="PANTHER" id="PTHR35936">
    <property type="entry name" value="MEMBRANE-BOUND LYTIC MUREIN TRANSGLYCOSYLASE F"/>
    <property type="match status" value="1"/>
</dbReference>
<gene>
    <name evidence="4" type="ORF">KYC_12373</name>
</gene>